<name>A0A921UP82_SORBI</name>
<evidence type="ECO:0000313" key="2">
    <source>
        <dbReference type="Proteomes" id="UP000807115"/>
    </source>
</evidence>
<dbReference type="EMBL" id="CM027682">
    <property type="protein sequence ID" value="KAG0539472.1"/>
    <property type="molecule type" value="Genomic_DNA"/>
</dbReference>
<reference evidence="1" key="2">
    <citation type="submission" date="2020-10" db="EMBL/GenBank/DDBJ databases">
        <authorList>
            <person name="Cooper E.A."/>
            <person name="Brenton Z.W."/>
            <person name="Flinn B.S."/>
            <person name="Jenkins J."/>
            <person name="Shu S."/>
            <person name="Flowers D."/>
            <person name="Luo F."/>
            <person name="Wang Y."/>
            <person name="Xia P."/>
            <person name="Barry K."/>
            <person name="Daum C."/>
            <person name="Lipzen A."/>
            <person name="Yoshinaga Y."/>
            <person name="Schmutz J."/>
            <person name="Saski C."/>
            <person name="Vermerris W."/>
            <person name="Kresovich S."/>
        </authorList>
    </citation>
    <scope>NUCLEOTIDE SEQUENCE</scope>
</reference>
<dbReference type="Proteomes" id="UP000807115">
    <property type="component" value="Chromosome 3"/>
</dbReference>
<protein>
    <submittedName>
        <fullName evidence="1">Uncharacterized protein</fullName>
    </submittedName>
</protein>
<proteinExistence type="predicted"/>
<reference evidence="1" key="1">
    <citation type="journal article" date="2019" name="BMC Genomics">
        <title>A new reference genome for Sorghum bicolor reveals high levels of sequence similarity between sweet and grain genotypes: implications for the genetics of sugar metabolism.</title>
        <authorList>
            <person name="Cooper E.A."/>
            <person name="Brenton Z.W."/>
            <person name="Flinn B.S."/>
            <person name="Jenkins J."/>
            <person name="Shu S."/>
            <person name="Flowers D."/>
            <person name="Luo F."/>
            <person name="Wang Y."/>
            <person name="Xia P."/>
            <person name="Barry K."/>
            <person name="Daum C."/>
            <person name="Lipzen A."/>
            <person name="Yoshinaga Y."/>
            <person name="Schmutz J."/>
            <person name="Saski C."/>
            <person name="Vermerris W."/>
            <person name="Kresovich S."/>
        </authorList>
    </citation>
    <scope>NUCLEOTIDE SEQUENCE</scope>
</reference>
<comment type="caution">
    <text evidence="1">The sequence shown here is derived from an EMBL/GenBank/DDBJ whole genome shotgun (WGS) entry which is preliminary data.</text>
</comment>
<sequence>MEGKDPVSIQTGVLKKAMMLLTARAEDDGLDNEKAAVATWPRSHFRVWLAQRFSPPFWEVSSQWAWAWGMGDRAPGRRVGFYRPSMPAPTKDPRGHY</sequence>
<gene>
    <name evidence="1" type="ORF">BDA96_03G325700</name>
</gene>
<accession>A0A921UP82</accession>
<evidence type="ECO:0000313" key="1">
    <source>
        <dbReference type="EMBL" id="KAG0539472.1"/>
    </source>
</evidence>
<dbReference type="AlphaFoldDB" id="A0A921UP82"/>
<organism evidence="1 2">
    <name type="scientific">Sorghum bicolor</name>
    <name type="common">Sorghum</name>
    <name type="synonym">Sorghum vulgare</name>
    <dbReference type="NCBI Taxonomy" id="4558"/>
    <lineage>
        <taxon>Eukaryota</taxon>
        <taxon>Viridiplantae</taxon>
        <taxon>Streptophyta</taxon>
        <taxon>Embryophyta</taxon>
        <taxon>Tracheophyta</taxon>
        <taxon>Spermatophyta</taxon>
        <taxon>Magnoliopsida</taxon>
        <taxon>Liliopsida</taxon>
        <taxon>Poales</taxon>
        <taxon>Poaceae</taxon>
        <taxon>PACMAD clade</taxon>
        <taxon>Panicoideae</taxon>
        <taxon>Andropogonodae</taxon>
        <taxon>Andropogoneae</taxon>
        <taxon>Sorghinae</taxon>
        <taxon>Sorghum</taxon>
    </lineage>
</organism>